<evidence type="ECO:0000259" key="1">
    <source>
        <dbReference type="Pfam" id="PF19571"/>
    </source>
</evidence>
<gene>
    <name evidence="2" type="ORF">HMPREF9450_01549</name>
</gene>
<dbReference type="Pfam" id="PF19571">
    <property type="entry name" value="ACT_8"/>
    <property type="match status" value="1"/>
</dbReference>
<dbReference type="InterPro" id="IPR045739">
    <property type="entry name" value="ACT_dom_pair"/>
</dbReference>
<dbReference type="PATRIC" id="fig|742725.3.peg.1643"/>
<proteinExistence type="predicted"/>
<name>G5HA84_9BACT</name>
<dbReference type="EMBL" id="ADLD01000013">
    <property type="protein sequence ID" value="EHB91500.1"/>
    <property type="molecule type" value="Genomic_DNA"/>
</dbReference>
<dbReference type="CDD" id="cd04908">
    <property type="entry name" value="ACT_Bt0572_1"/>
    <property type="match status" value="1"/>
</dbReference>
<comment type="caution">
    <text evidence="2">The sequence shown here is derived from an EMBL/GenBank/DDBJ whole genome shotgun (WGS) entry which is preliminary data.</text>
</comment>
<keyword evidence="3" id="KW-1185">Reference proteome</keyword>
<dbReference type="SUPFAM" id="SSF55021">
    <property type="entry name" value="ACT-like"/>
    <property type="match status" value="2"/>
</dbReference>
<dbReference type="Proteomes" id="UP000006008">
    <property type="component" value="Unassembled WGS sequence"/>
</dbReference>
<dbReference type="HOGENOM" id="CLU_136790_2_1_10"/>
<dbReference type="GeneID" id="92815417"/>
<feature type="domain" description="ACT" evidence="1">
    <location>
        <begin position="1"/>
        <end position="140"/>
    </location>
</feature>
<dbReference type="CDD" id="cd04882">
    <property type="entry name" value="ACT_Bt0572_2"/>
    <property type="match status" value="1"/>
</dbReference>
<protein>
    <recommendedName>
        <fullName evidence="1">ACT domain-containing protein</fullName>
    </recommendedName>
</protein>
<dbReference type="PANTHER" id="PTHR40099:SF1">
    <property type="entry name" value="ACETOLACTATE SYNTHASE, SMALL SUBUNIT"/>
    <property type="match status" value="1"/>
</dbReference>
<dbReference type="RefSeq" id="WP_009134355.1">
    <property type="nucleotide sequence ID" value="NZ_CP102250.1"/>
</dbReference>
<reference evidence="2 3" key="1">
    <citation type="submission" date="2011-08" db="EMBL/GenBank/DDBJ databases">
        <title>The Genome Sequence of Alistipes indistinctus YIT 12060.</title>
        <authorList>
            <consortium name="The Broad Institute Genome Sequencing Platform"/>
            <person name="Earl A."/>
            <person name="Ward D."/>
            <person name="Feldgarden M."/>
            <person name="Gevers D."/>
            <person name="Morotomi M."/>
            <person name="Young S.K."/>
            <person name="Zeng Q."/>
            <person name="Gargeya S."/>
            <person name="Fitzgerald M."/>
            <person name="Haas B."/>
            <person name="Abouelleil A."/>
            <person name="Alvarado L."/>
            <person name="Arachchi H.M."/>
            <person name="Berlin A."/>
            <person name="Brown A."/>
            <person name="Chapman S.B."/>
            <person name="Chen Z."/>
            <person name="Dunbar C."/>
            <person name="Freedman E."/>
            <person name="Gearin G."/>
            <person name="Gellesch M."/>
            <person name="Goldberg J."/>
            <person name="Griggs A."/>
            <person name="Gujja S."/>
            <person name="Heiman D."/>
            <person name="Howarth C."/>
            <person name="Larson L."/>
            <person name="Lui A."/>
            <person name="MacDonald P.J.P."/>
            <person name="Montmayeur A."/>
            <person name="Murphy C."/>
            <person name="Neiman D."/>
            <person name="Pearson M."/>
            <person name="Priest M."/>
            <person name="Roberts A."/>
            <person name="Saif S."/>
            <person name="Shea T."/>
            <person name="Shenoy N."/>
            <person name="Sisk P."/>
            <person name="Stolte C."/>
            <person name="Sykes S."/>
            <person name="Wortman J."/>
            <person name="Nusbaum C."/>
            <person name="Birren B."/>
        </authorList>
    </citation>
    <scope>NUCLEOTIDE SEQUENCE [LARGE SCALE GENOMIC DNA]</scope>
    <source>
        <strain evidence="2 3">YIT 12060</strain>
    </source>
</reference>
<dbReference type="PANTHER" id="PTHR40099">
    <property type="entry name" value="ACETOLACTATE SYNTHASE, SMALL SUBUNIT"/>
    <property type="match status" value="1"/>
</dbReference>
<evidence type="ECO:0000313" key="3">
    <source>
        <dbReference type="Proteomes" id="UP000006008"/>
    </source>
</evidence>
<dbReference type="Gene3D" id="3.30.2130.10">
    <property type="entry name" value="VC0802-like"/>
    <property type="match status" value="1"/>
</dbReference>
<sequence length="141" mass="15574">MKIKQLSVFVENKTGRINEVTQILGSNGVNMTAFSLADSGEFGILRMIVSDVGRAVSALKEARFGISVTEVVCFCCPNEPGALSIVLDCLAREDVFIEYMYAFSDGDTARVVIRPTDLDRCIEILTRCKCNLLNRDNLSQK</sequence>
<organism evidence="2 3">
    <name type="scientific">Alistipes indistinctus YIT 12060</name>
    <dbReference type="NCBI Taxonomy" id="742725"/>
    <lineage>
        <taxon>Bacteria</taxon>
        <taxon>Pseudomonadati</taxon>
        <taxon>Bacteroidota</taxon>
        <taxon>Bacteroidia</taxon>
        <taxon>Bacteroidales</taxon>
        <taxon>Rikenellaceae</taxon>
        <taxon>Alistipes</taxon>
    </lineage>
</organism>
<evidence type="ECO:0000313" key="2">
    <source>
        <dbReference type="EMBL" id="EHB91500.1"/>
    </source>
</evidence>
<dbReference type="STRING" id="742725.HMPREF9450_01549"/>
<dbReference type="InterPro" id="IPR045865">
    <property type="entry name" value="ACT-like_dom_sf"/>
</dbReference>
<dbReference type="AlphaFoldDB" id="G5HA84"/>
<dbReference type="eggNOG" id="COG4747">
    <property type="taxonomic scope" value="Bacteria"/>
</dbReference>
<accession>G5HA84</accession>
<dbReference type="OrthoDB" id="9790662at2"/>